<evidence type="ECO:0000313" key="1">
    <source>
        <dbReference type="EMBL" id="MDI5891857.1"/>
    </source>
</evidence>
<name>A0ABT6V0U4_9GAMM</name>
<reference evidence="1 2" key="1">
    <citation type="submission" date="2023-04" db="EMBL/GenBank/DDBJ databases">
        <title>Halomonas strains isolated from rhizosphere soil.</title>
        <authorList>
            <person name="Xu L."/>
            <person name="Sun J.-Q."/>
        </authorList>
    </citation>
    <scope>NUCLEOTIDE SEQUENCE [LARGE SCALE GENOMIC DNA]</scope>
    <source>
        <strain evidence="1 2">LR5S20</strain>
    </source>
</reference>
<protein>
    <recommendedName>
        <fullName evidence="3">Transposase</fullName>
    </recommendedName>
</protein>
<accession>A0ABT6V0U4</accession>
<organism evidence="1 2">
    <name type="scientific">Halomonas rhizosphaerae</name>
    <dbReference type="NCBI Taxonomy" id="3043296"/>
    <lineage>
        <taxon>Bacteria</taxon>
        <taxon>Pseudomonadati</taxon>
        <taxon>Pseudomonadota</taxon>
        <taxon>Gammaproteobacteria</taxon>
        <taxon>Oceanospirillales</taxon>
        <taxon>Halomonadaceae</taxon>
        <taxon>Halomonas</taxon>
    </lineage>
</organism>
<sequence>MAEVARQTGLSAPTVSAAWKAFRQGGWEAVPVRRRGRKVGQAERLGEVAQGTLTALLASHPETTDPAWSSSALADALASEGHRVSPRAIEHWLEAQGLKPAPLPLDGLARRRSTAGRWYRQQVQPVLEQTHKAGGGSWEGGVRVAVPAKSAVGAPRRYQLYLHGKRGALYTRCLASPPRADDYLALFDRLAAEAPVALLFRGALFQASPEIQAWLADHPEFHLINVPPNLSLGSDPKGR</sequence>
<dbReference type="Proteomes" id="UP001225957">
    <property type="component" value="Unassembled WGS sequence"/>
</dbReference>
<keyword evidence="2" id="KW-1185">Reference proteome</keyword>
<evidence type="ECO:0008006" key="3">
    <source>
        <dbReference type="Google" id="ProtNLM"/>
    </source>
</evidence>
<gene>
    <name evidence="1" type="ORF">QLQ83_12215</name>
</gene>
<dbReference type="EMBL" id="JASCQP010000028">
    <property type="protein sequence ID" value="MDI5891857.1"/>
    <property type="molecule type" value="Genomic_DNA"/>
</dbReference>
<comment type="caution">
    <text evidence="1">The sequence shown here is derived from an EMBL/GenBank/DDBJ whole genome shotgun (WGS) entry which is preliminary data.</text>
</comment>
<proteinExistence type="predicted"/>
<evidence type="ECO:0000313" key="2">
    <source>
        <dbReference type="Proteomes" id="UP001225957"/>
    </source>
</evidence>